<dbReference type="InterPro" id="IPR023395">
    <property type="entry name" value="MCP_dom_sf"/>
</dbReference>
<evidence type="ECO:0000256" key="8">
    <source>
        <dbReference type="ARBA" id="ARBA00022837"/>
    </source>
</evidence>
<evidence type="ECO:0000256" key="4">
    <source>
        <dbReference type="ARBA" id="ARBA00022692"/>
    </source>
</evidence>
<evidence type="ECO:0008006" key="17">
    <source>
        <dbReference type="Google" id="ProtNLM"/>
    </source>
</evidence>
<keyword evidence="11 12" id="KW-0472">Membrane</keyword>
<feature type="repeat" description="Solcar" evidence="12">
    <location>
        <begin position="236"/>
        <end position="402"/>
    </location>
</feature>
<dbReference type="GO" id="GO:0046872">
    <property type="term" value="F:metal ion binding"/>
    <property type="evidence" value="ECO:0007669"/>
    <property type="project" value="UniProtKB-KW"/>
</dbReference>
<dbReference type="GO" id="GO:0055085">
    <property type="term" value="P:transmembrane transport"/>
    <property type="evidence" value="ECO:0007669"/>
    <property type="project" value="InterPro"/>
</dbReference>
<dbReference type="InterPro" id="IPR018108">
    <property type="entry name" value="MCP_transmembrane"/>
</dbReference>
<evidence type="ECO:0000256" key="6">
    <source>
        <dbReference type="ARBA" id="ARBA00022737"/>
    </source>
</evidence>
<protein>
    <recommendedName>
        <fullName evidence="17">Mitochondrial carrier protein</fullName>
    </recommendedName>
</protein>
<evidence type="ECO:0000256" key="11">
    <source>
        <dbReference type="ARBA" id="ARBA00023136"/>
    </source>
</evidence>
<evidence type="ECO:0000256" key="1">
    <source>
        <dbReference type="ARBA" id="ARBA00004448"/>
    </source>
</evidence>
<accession>A0A835WK88</accession>
<keyword evidence="9" id="KW-1133">Transmembrane helix</keyword>
<dbReference type="Proteomes" id="UP000613740">
    <property type="component" value="Unassembled WGS sequence"/>
</dbReference>
<evidence type="ECO:0000256" key="5">
    <source>
        <dbReference type="ARBA" id="ARBA00022723"/>
    </source>
</evidence>
<dbReference type="PANTHER" id="PTHR24089">
    <property type="entry name" value="SOLUTE CARRIER FAMILY 25"/>
    <property type="match status" value="1"/>
</dbReference>
<evidence type="ECO:0000256" key="12">
    <source>
        <dbReference type="PROSITE-ProRule" id="PRU00282"/>
    </source>
</evidence>
<evidence type="ECO:0000256" key="13">
    <source>
        <dbReference type="RuleBase" id="RU000488"/>
    </source>
</evidence>
<feature type="compositionally biased region" description="Low complexity" evidence="14">
    <location>
        <begin position="279"/>
        <end position="291"/>
    </location>
</feature>
<evidence type="ECO:0000256" key="14">
    <source>
        <dbReference type="SAM" id="MobiDB-lite"/>
    </source>
</evidence>
<dbReference type="SUPFAM" id="SSF103506">
    <property type="entry name" value="Mitochondrial carrier"/>
    <property type="match status" value="1"/>
</dbReference>
<gene>
    <name evidence="15" type="ORF">HYH02_006169</name>
</gene>
<evidence type="ECO:0000256" key="3">
    <source>
        <dbReference type="ARBA" id="ARBA00022448"/>
    </source>
</evidence>
<dbReference type="OrthoDB" id="270584at2759"/>
<evidence type="ECO:0000256" key="9">
    <source>
        <dbReference type="ARBA" id="ARBA00022989"/>
    </source>
</evidence>
<evidence type="ECO:0000313" key="15">
    <source>
        <dbReference type="EMBL" id="KAG2448818.1"/>
    </source>
</evidence>
<evidence type="ECO:0000256" key="7">
    <source>
        <dbReference type="ARBA" id="ARBA00022792"/>
    </source>
</evidence>
<reference evidence="15" key="1">
    <citation type="journal article" date="2020" name="bioRxiv">
        <title>Comparative genomics of Chlamydomonas.</title>
        <authorList>
            <person name="Craig R.J."/>
            <person name="Hasan A.R."/>
            <person name="Ness R.W."/>
            <person name="Keightley P.D."/>
        </authorList>
    </citation>
    <scope>NUCLEOTIDE SEQUENCE</scope>
    <source>
        <strain evidence="15">CCAP 11/173</strain>
    </source>
</reference>
<feature type="region of interest" description="Disordered" evidence="14">
    <location>
        <begin position="1"/>
        <end position="33"/>
    </location>
</feature>
<proteinExistence type="inferred from homology"/>
<name>A0A835WK88_9CHLO</name>
<keyword evidence="6" id="KW-0677">Repeat</keyword>
<comment type="caution">
    <text evidence="15">The sequence shown here is derived from an EMBL/GenBank/DDBJ whole genome shotgun (WGS) entry which is preliminary data.</text>
</comment>
<keyword evidence="10" id="KW-0496">Mitochondrion</keyword>
<evidence type="ECO:0000256" key="2">
    <source>
        <dbReference type="ARBA" id="ARBA00006375"/>
    </source>
</evidence>
<comment type="similarity">
    <text evidence="2 13">Belongs to the mitochondrial carrier (TC 2.A.29) family.</text>
</comment>
<dbReference type="InterPro" id="IPR002067">
    <property type="entry name" value="MCP"/>
</dbReference>
<dbReference type="PRINTS" id="PR00926">
    <property type="entry name" value="MITOCARRIER"/>
</dbReference>
<evidence type="ECO:0000313" key="16">
    <source>
        <dbReference type="Proteomes" id="UP000613740"/>
    </source>
</evidence>
<feature type="region of interest" description="Disordered" evidence="14">
    <location>
        <begin position="272"/>
        <end position="291"/>
    </location>
</feature>
<dbReference type="GO" id="GO:0005743">
    <property type="term" value="C:mitochondrial inner membrane"/>
    <property type="evidence" value="ECO:0007669"/>
    <property type="project" value="UniProtKB-SubCell"/>
</dbReference>
<keyword evidence="5" id="KW-0479">Metal-binding</keyword>
<keyword evidence="7" id="KW-0999">Mitochondrion inner membrane</keyword>
<evidence type="ECO:0000256" key="10">
    <source>
        <dbReference type="ARBA" id="ARBA00023128"/>
    </source>
</evidence>
<comment type="subcellular location">
    <subcellularLocation>
        <location evidence="1">Mitochondrion inner membrane</location>
        <topology evidence="1">Multi-pass membrane protein</topology>
    </subcellularLocation>
</comment>
<dbReference type="Gene3D" id="1.50.40.10">
    <property type="entry name" value="Mitochondrial carrier domain"/>
    <property type="match status" value="1"/>
</dbReference>
<feature type="compositionally biased region" description="Basic residues" evidence="14">
    <location>
        <begin position="313"/>
        <end position="340"/>
    </location>
</feature>
<keyword evidence="16" id="KW-1185">Reference proteome</keyword>
<keyword evidence="3 13" id="KW-0813">Transport</keyword>
<sequence>MSFASSGMSELEEAGPGPGSSALQVPAVPAKSKQSKLQTAEQLVVNDPLRTYKVFLSGALSGAISRTATAPVDRLKMLLQTHDGAKGLSLRQGWQKMLAEGSIKSFFKGNGANVVKIAPETALKFTLNDSIRSIVAQDPDKVRLRERAISGGISGAIAQGLLYPLDTIRTRLAVSPPNTYNGILHAAYRIRRDEGVAAFYRGITPSMIGILPFAGVDIALFEAFKEILYEKYDGRPPHMAIVGAGMLSSSIAQVVSYPLALVRTRLQAQSVLRHHSHHPLQQQQHAHAAAAAAAASAASAASAAGGRMQVQVHSHHVPHAGKAGAKHHHHHHGHHSHLHHPPTPACSSAAGQVKYRGMVDVFRKTIQNEGIRGLYKGLLPNLLKLAPAAGIGWFVFEETKLALGVNPRS</sequence>
<dbReference type="EMBL" id="JAEHOD010000016">
    <property type="protein sequence ID" value="KAG2448818.1"/>
    <property type="molecule type" value="Genomic_DNA"/>
</dbReference>
<dbReference type="FunFam" id="1.50.40.10:FF:000016">
    <property type="entry name" value="Solute carrier family 25 member 23"/>
    <property type="match status" value="1"/>
</dbReference>
<feature type="repeat" description="Solcar" evidence="12">
    <location>
        <begin position="49"/>
        <end position="134"/>
    </location>
</feature>
<dbReference type="PROSITE" id="PS50920">
    <property type="entry name" value="SOLCAR"/>
    <property type="match status" value="3"/>
</dbReference>
<keyword evidence="8" id="KW-0106">Calcium</keyword>
<dbReference type="AlphaFoldDB" id="A0A835WK88"/>
<feature type="region of interest" description="Disordered" evidence="14">
    <location>
        <begin position="305"/>
        <end position="349"/>
    </location>
</feature>
<organism evidence="15 16">
    <name type="scientific">Chlamydomonas schloesseri</name>
    <dbReference type="NCBI Taxonomy" id="2026947"/>
    <lineage>
        <taxon>Eukaryota</taxon>
        <taxon>Viridiplantae</taxon>
        <taxon>Chlorophyta</taxon>
        <taxon>core chlorophytes</taxon>
        <taxon>Chlorophyceae</taxon>
        <taxon>CS clade</taxon>
        <taxon>Chlamydomonadales</taxon>
        <taxon>Chlamydomonadaceae</taxon>
        <taxon>Chlamydomonas</taxon>
    </lineage>
</organism>
<keyword evidence="4 12" id="KW-0812">Transmembrane</keyword>
<dbReference type="Pfam" id="PF00153">
    <property type="entry name" value="Mito_carr"/>
    <property type="match status" value="4"/>
</dbReference>
<feature type="repeat" description="Solcar" evidence="12">
    <location>
        <begin position="142"/>
        <end position="227"/>
    </location>
</feature>